<dbReference type="Pfam" id="PF01580">
    <property type="entry name" value="FtsK_SpoIIIE"/>
    <property type="match status" value="1"/>
</dbReference>
<evidence type="ECO:0000256" key="1">
    <source>
        <dbReference type="ARBA" id="ARBA00004141"/>
    </source>
</evidence>
<gene>
    <name evidence="6" type="ORF">DES48_10715</name>
</gene>
<dbReference type="PROSITE" id="PS50901">
    <property type="entry name" value="FTSK"/>
    <property type="match status" value="1"/>
</dbReference>
<dbReference type="PANTHER" id="PTHR22683:SF41">
    <property type="entry name" value="DNA TRANSLOCASE FTSK"/>
    <property type="match status" value="1"/>
</dbReference>
<dbReference type="InterPro" id="IPR050206">
    <property type="entry name" value="FtsK/SpoIIIE/SftA"/>
</dbReference>
<evidence type="ECO:0000256" key="2">
    <source>
        <dbReference type="ARBA" id="ARBA00022741"/>
    </source>
</evidence>
<evidence type="ECO:0000313" key="7">
    <source>
        <dbReference type="Proteomes" id="UP000252254"/>
    </source>
</evidence>
<dbReference type="Gene3D" id="3.40.50.300">
    <property type="entry name" value="P-loop containing nucleotide triphosphate hydrolases"/>
    <property type="match status" value="1"/>
</dbReference>
<reference evidence="6 7" key="1">
    <citation type="submission" date="2018-06" db="EMBL/GenBank/DDBJ databases">
        <title>Genomic Encyclopedia of Type Strains, Phase IV (KMG-IV): sequencing the most valuable type-strain genomes for metagenomic binning, comparative biology and taxonomic classification.</title>
        <authorList>
            <person name="Goeker M."/>
        </authorList>
    </citation>
    <scope>NUCLEOTIDE SEQUENCE [LARGE SCALE GENOMIC DNA]</scope>
    <source>
        <strain evidence="6 7">DSM 15140</strain>
    </source>
</reference>
<comment type="caution">
    <text evidence="6">The sequence shown here is derived from an EMBL/GenBank/DDBJ whole genome shotgun (WGS) entry which is preliminary data.</text>
</comment>
<dbReference type="PANTHER" id="PTHR22683">
    <property type="entry name" value="SPORULATION PROTEIN RELATED"/>
    <property type="match status" value="1"/>
</dbReference>
<evidence type="ECO:0000313" key="6">
    <source>
        <dbReference type="EMBL" id="RBO97099.1"/>
    </source>
</evidence>
<feature type="domain" description="FtsK" evidence="5">
    <location>
        <begin position="1"/>
        <end position="129"/>
    </location>
</feature>
<evidence type="ECO:0000256" key="4">
    <source>
        <dbReference type="PROSITE-ProRule" id="PRU00289"/>
    </source>
</evidence>
<dbReference type="InterPro" id="IPR002543">
    <property type="entry name" value="FtsK_dom"/>
</dbReference>
<accession>A0A366E5N6</accession>
<dbReference type="InterPro" id="IPR027417">
    <property type="entry name" value="P-loop_NTPase"/>
</dbReference>
<evidence type="ECO:0000259" key="5">
    <source>
        <dbReference type="PROSITE" id="PS50901"/>
    </source>
</evidence>
<comment type="caution">
    <text evidence="4">Lacks conserved residue(s) required for the propagation of feature annotation.</text>
</comment>
<dbReference type="Proteomes" id="UP000252254">
    <property type="component" value="Unassembled WGS sequence"/>
</dbReference>
<keyword evidence="7" id="KW-1185">Reference proteome</keyword>
<keyword evidence="3 4" id="KW-0067">ATP-binding</keyword>
<dbReference type="EMBL" id="QNRI01000007">
    <property type="protein sequence ID" value="RBO97099.1"/>
    <property type="molecule type" value="Genomic_DNA"/>
</dbReference>
<name>A0A366E5N6_9BACI</name>
<comment type="subcellular location">
    <subcellularLocation>
        <location evidence="1">Membrane</location>
        <topology evidence="1">Multi-pass membrane protein</topology>
    </subcellularLocation>
</comment>
<protein>
    <submittedName>
        <fullName evidence="6">FtsK/SpoIIIE family protein</fullName>
    </submittedName>
</protein>
<sequence>MKQLPHVADTILIDEVEKVEKWIRLMTNLIVERKKKLSQYGVADMSMYERASGETIPSILIAIDNYDSVKDADFGDNFNKLITQIAREGASVGIHLSISAGRQSSIRMPLLSNIKSQVALYVFDDVEIRNIMGKTDLEIEELPGRGIIKLENPALFQTTLPADGEDSLEIIENIQKLAKDMENHWDGDVPEEIPMMPEGVVEFTVFTQKRKTKKLIEANHLPLGLDFESVSPIGFDPKRDGFLTVVSDRKDGLDKMTNALIK</sequence>
<dbReference type="AlphaFoldDB" id="A0A366E5N6"/>
<dbReference type="GO" id="GO:0016020">
    <property type="term" value="C:membrane"/>
    <property type="evidence" value="ECO:0007669"/>
    <property type="project" value="UniProtKB-SubCell"/>
</dbReference>
<proteinExistence type="predicted"/>
<dbReference type="GO" id="GO:0003677">
    <property type="term" value="F:DNA binding"/>
    <property type="evidence" value="ECO:0007669"/>
    <property type="project" value="InterPro"/>
</dbReference>
<organism evidence="6 7">
    <name type="scientific">Paraliobacillus ryukyuensis</name>
    <dbReference type="NCBI Taxonomy" id="200904"/>
    <lineage>
        <taxon>Bacteria</taxon>
        <taxon>Bacillati</taxon>
        <taxon>Bacillota</taxon>
        <taxon>Bacilli</taxon>
        <taxon>Bacillales</taxon>
        <taxon>Bacillaceae</taxon>
        <taxon>Paraliobacillus</taxon>
    </lineage>
</organism>
<dbReference type="GO" id="GO:0005524">
    <property type="term" value="F:ATP binding"/>
    <property type="evidence" value="ECO:0007669"/>
    <property type="project" value="UniProtKB-UniRule"/>
</dbReference>
<keyword evidence="2 4" id="KW-0547">Nucleotide-binding</keyword>
<evidence type="ECO:0000256" key="3">
    <source>
        <dbReference type="ARBA" id="ARBA00022840"/>
    </source>
</evidence>